<organism evidence="1 2">
    <name type="scientific">Lindgomyces ingoldianus</name>
    <dbReference type="NCBI Taxonomy" id="673940"/>
    <lineage>
        <taxon>Eukaryota</taxon>
        <taxon>Fungi</taxon>
        <taxon>Dikarya</taxon>
        <taxon>Ascomycota</taxon>
        <taxon>Pezizomycotina</taxon>
        <taxon>Dothideomycetes</taxon>
        <taxon>Pleosporomycetidae</taxon>
        <taxon>Pleosporales</taxon>
        <taxon>Lindgomycetaceae</taxon>
        <taxon>Lindgomyces</taxon>
    </lineage>
</organism>
<proteinExistence type="predicted"/>
<name>A0ACB6RJ81_9PLEO</name>
<dbReference type="Proteomes" id="UP000799755">
    <property type="component" value="Unassembled WGS sequence"/>
</dbReference>
<dbReference type="EMBL" id="MU003492">
    <property type="protein sequence ID" value="KAF2478400.1"/>
    <property type="molecule type" value="Genomic_DNA"/>
</dbReference>
<comment type="caution">
    <text evidence="1">The sequence shown here is derived from an EMBL/GenBank/DDBJ whole genome shotgun (WGS) entry which is preliminary data.</text>
</comment>
<keyword evidence="2" id="KW-1185">Reference proteome</keyword>
<protein>
    <submittedName>
        <fullName evidence="1">Uncharacterized protein</fullName>
    </submittedName>
</protein>
<accession>A0ACB6RJ81</accession>
<sequence>MPPKKRISDSAPSPKKRVRGTLSALSLPPLYTHTFKSRLRELQPKDAIVAPAKGSKQATLALSSKAANNAVDKAFNAYLKDNYSAKTKVCSRNA</sequence>
<evidence type="ECO:0000313" key="2">
    <source>
        <dbReference type="Proteomes" id="UP000799755"/>
    </source>
</evidence>
<gene>
    <name evidence="1" type="ORF">BDR25DRAFT_321395</name>
</gene>
<evidence type="ECO:0000313" key="1">
    <source>
        <dbReference type="EMBL" id="KAF2478400.1"/>
    </source>
</evidence>
<reference evidence="1" key="1">
    <citation type="journal article" date="2020" name="Stud. Mycol.">
        <title>101 Dothideomycetes genomes: a test case for predicting lifestyles and emergence of pathogens.</title>
        <authorList>
            <person name="Haridas S."/>
            <person name="Albert R."/>
            <person name="Binder M."/>
            <person name="Bloem J."/>
            <person name="Labutti K."/>
            <person name="Salamov A."/>
            <person name="Andreopoulos B."/>
            <person name="Baker S."/>
            <person name="Barry K."/>
            <person name="Bills G."/>
            <person name="Bluhm B."/>
            <person name="Cannon C."/>
            <person name="Castanera R."/>
            <person name="Culley D."/>
            <person name="Daum C."/>
            <person name="Ezra D."/>
            <person name="Gonzalez J."/>
            <person name="Henrissat B."/>
            <person name="Kuo A."/>
            <person name="Liang C."/>
            <person name="Lipzen A."/>
            <person name="Lutzoni F."/>
            <person name="Magnuson J."/>
            <person name="Mondo S."/>
            <person name="Nolan M."/>
            <person name="Ohm R."/>
            <person name="Pangilinan J."/>
            <person name="Park H.-J."/>
            <person name="Ramirez L."/>
            <person name="Alfaro M."/>
            <person name="Sun H."/>
            <person name="Tritt A."/>
            <person name="Yoshinaga Y."/>
            <person name="Zwiers L.-H."/>
            <person name="Turgeon B."/>
            <person name="Goodwin S."/>
            <person name="Spatafora J."/>
            <person name="Crous P."/>
            <person name="Grigoriev I."/>
        </authorList>
    </citation>
    <scope>NUCLEOTIDE SEQUENCE</scope>
    <source>
        <strain evidence="1">ATCC 200398</strain>
    </source>
</reference>